<gene>
    <name evidence="2" type="ORF">C7B64_08790</name>
</gene>
<dbReference type="Proteomes" id="UP000238762">
    <property type="component" value="Unassembled WGS sequence"/>
</dbReference>
<proteinExistence type="predicted"/>
<dbReference type="OrthoDB" id="529943at2"/>
<dbReference type="EMBL" id="PVWJ01000034">
    <property type="protein sequence ID" value="PSB03343.1"/>
    <property type="molecule type" value="Genomic_DNA"/>
</dbReference>
<organism evidence="2 3">
    <name type="scientific">Merismopedia glauca CCAP 1448/3</name>
    <dbReference type="NCBI Taxonomy" id="1296344"/>
    <lineage>
        <taxon>Bacteria</taxon>
        <taxon>Bacillati</taxon>
        <taxon>Cyanobacteriota</taxon>
        <taxon>Cyanophyceae</taxon>
        <taxon>Synechococcales</taxon>
        <taxon>Merismopediaceae</taxon>
        <taxon>Merismopedia</taxon>
    </lineage>
</organism>
<evidence type="ECO:0000256" key="1">
    <source>
        <dbReference type="SAM" id="MobiDB-lite"/>
    </source>
</evidence>
<evidence type="ECO:0000313" key="3">
    <source>
        <dbReference type="Proteomes" id="UP000238762"/>
    </source>
</evidence>
<dbReference type="PROSITE" id="PS51257">
    <property type="entry name" value="PROKAR_LIPOPROTEIN"/>
    <property type="match status" value="1"/>
</dbReference>
<keyword evidence="3" id="KW-1185">Reference proteome</keyword>
<feature type="compositionally biased region" description="Polar residues" evidence="1">
    <location>
        <begin position="51"/>
        <end position="60"/>
    </location>
</feature>
<dbReference type="RefSeq" id="WP_106288270.1">
    <property type="nucleotide sequence ID" value="NZ_PVWJ01000034.1"/>
</dbReference>
<dbReference type="Gene3D" id="3.40.1000.10">
    <property type="entry name" value="Mog1/PsbP, alpha/beta/alpha sandwich"/>
    <property type="match status" value="1"/>
</dbReference>
<feature type="region of interest" description="Disordered" evidence="1">
    <location>
        <begin position="25"/>
        <end position="60"/>
    </location>
</feature>
<reference evidence="2 3" key="1">
    <citation type="submission" date="2018-02" db="EMBL/GenBank/DDBJ databases">
        <authorList>
            <person name="Cohen D.B."/>
            <person name="Kent A.D."/>
        </authorList>
    </citation>
    <scope>NUCLEOTIDE SEQUENCE [LARGE SCALE GENOMIC DNA]</scope>
    <source>
        <strain evidence="2 3">CCAP 1448/3</strain>
    </source>
</reference>
<evidence type="ECO:0000313" key="2">
    <source>
        <dbReference type="EMBL" id="PSB03343.1"/>
    </source>
</evidence>
<protein>
    <recommendedName>
        <fullName evidence="4">PsbP C-terminal domain-containing protein</fullName>
    </recommendedName>
</protein>
<comment type="caution">
    <text evidence="2">The sequence shown here is derived from an EMBL/GenBank/DDBJ whole genome shotgun (WGS) entry which is preliminary data.</text>
</comment>
<evidence type="ECO:0008006" key="4">
    <source>
        <dbReference type="Google" id="ProtNLM"/>
    </source>
</evidence>
<accession>A0A2T1C5E8</accession>
<dbReference type="AlphaFoldDB" id="A0A2T1C5E8"/>
<sequence length="210" mass="22648">MTKKLLPSLTLVGLTLGGCIPVWELAKDSSPSPTTSTSVTPTASSTPYTEPSASTAPSSNNVFVSPNGQIQVNLPPGWSKAQGLNDKAELEVSNAPREMYLIVLSESKADFQKAGQDINLPKHSDLTRGILLKSITNAQTIGPKSITVNGNPALQYEILGIINNINIGYLHTTVETANNYHQIIAYTSQSDFSKNRSEMEEVINSFQEVK</sequence>
<feature type="compositionally biased region" description="Low complexity" evidence="1">
    <location>
        <begin position="29"/>
        <end position="49"/>
    </location>
</feature>
<name>A0A2T1C5E8_9CYAN</name>
<reference evidence="2 3" key="2">
    <citation type="submission" date="2018-03" db="EMBL/GenBank/DDBJ databases">
        <title>The ancient ancestry and fast evolution of plastids.</title>
        <authorList>
            <person name="Moore K.R."/>
            <person name="Magnabosco C."/>
            <person name="Momper L."/>
            <person name="Gold D.A."/>
            <person name="Bosak T."/>
            <person name="Fournier G.P."/>
        </authorList>
    </citation>
    <scope>NUCLEOTIDE SEQUENCE [LARGE SCALE GENOMIC DNA]</scope>
    <source>
        <strain evidence="2 3">CCAP 1448/3</strain>
    </source>
</reference>